<keyword evidence="5 7" id="KW-0472">Membrane</keyword>
<feature type="transmembrane region" description="Helical" evidence="7">
    <location>
        <begin position="353"/>
        <end position="373"/>
    </location>
</feature>
<keyword evidence="9" id="KW-1185">Reference proteome</keyword>
<dbReference type="PANTHER" id="PTHR30250:SF26">
    <property type="entry name" value="PSMA PROTEIN"/>
    <property type="match status" value="1"/>
</dbReference>
<keyword evidence="4 7" id="KW-1133">Transmembrane helix</keyword>
<evidence type="ECO:0000256" key="1">
    <source>
        <dbReference type="ARBA" id="ARBA00004651"/>
    </source>
</evidence>
<feature type="transmembrane region" description="Helical" evidence="7">
    <location>
        <begin position="167"/>
        <end position="188"/>
    </location>
</feature>
<keyword evidence="2" id="KW-1003">Cell membrane</keyword>
<evidence type="ECO:0000256" key="7">
    <source>
        <dbReference type="SAM" id="Phobius"/>
    </source>
</evidence>
<feature type="transmembrane region" description="Helical" evidence="7">
    <location>
        <begin position="222"/>
        <end position="240"/>
    </location>
</feature>
<dbReference type="GO" id="GO:0005886">
    <property type="term" value="C:plasma membrane"/>
    <property type="evidence" value="ECO:0007669"/>
    <property type="project" value="UniProtKB-SubCell"/>
</dbReference>
<dbReference type="STRING" id="673521.SAMN05660991_01794"/>
<name>A0A1H8SKF3_9ACTN</name>
<dbReference type="RefSeq" id="WP_211435562.1">
    <property type="nucleotide sequence ID" value="NZ_FOEE01000004.1"/>
</dbReference>
<evidence type="ECO:0000256" key="3">
    <source>
        <dbReference type="ARBA" id="ARBA00022692"/>
    </source>
</evidence>
<dbReference type="AlphaFoldDB" id="A0A1H8SKF3"/>
<comment type="subcellular location">
    <subcellularLocation>
        <location evidence="1">Cell membrane</location>
        <topology evidence="1">Multi-pass membrane protein</topology>
    </subcellularLocation>
</comment>
<proteinExistence type="predicted"/>
<feature type="transmembrane region" description="Helical" evidence="7">
    <location>
        <begin position="79"/>
        <end position="102"/>
    </location>
</feature>
<feature type="transmembrane region" description="Helical" evidence="7">
    <location>
        <begin position="246"/>
        <end position="265"/>
    </location>
</feature>
<evidence type="ECO:0000256" key="6">
    <source>
        <dbReference type="SAM" id="MobiDB-lite"/>
    </source>
</evidence>
<protein>
    <submittedName>
        <fullName evidence="8">Membrane protein involved in the export of O-antigen and teichoic acid</fullName>
    </submittedName>
</protein>
<accession>A0A1H8SKF3</accession>
<evidence type="ECO:0000256" key="5">
    <source>
        <dbReference type="ARBA" id="ARBA00023136"/>
    </source>
</evidence>
<evidence type="ECO:0000313" key="9">
    <source>
        <dbReference type="Proteomes" id="UP000198960"/>
    </source>
</evidence>
<evidence type="ECO:0000256" key="2">
    <source>
        <dbReference type="ARBA" id="ARBA00022475"/>
    </source>
</evidence>
<feature type="transmembrane region" description="Helical" evidence="7">
    <location>
        <begin position="139"/>
        <end position="161"/>
    </location>
</feature>
<feature type="transmembrane region" description="Helical" evidence="7">
    <location>
        <begin position="44"/>
        <end position="67"/>
    </location>
</feature>
<dbReference type="EMBL" id="FOEE01000004">
    <property type="protein sequence ID" value="SEO79162.1"/>
    <property type="molecule type" value="Genomic_DNA"/>
</dbReference>
<keyword evidence="3 7" id="KW-0812">Transmembrane</keyword>
<evidence type="ECO:0000313" key="8">
    <source>
        <dbReference type="EMBL" id="SEO79162.1"/>
    </source>
</evidence>
<feature type="region of interest" description="Disordered" evidence="6">
    <location>
        <begin position="412"/>
        <end position="437"/>
    </location>
</feature>
<gene>
    <name evidence="8" type="ORF">SAMN05660991_01794</name>
</gene>
<feature type="transmembrane region" description="Helical" evidence="7">
    <location>
        <begin position="286"/>
        <end position="309"/>
    </location>
</feature>
<sequence length="437" mass="44122">MSSRRRPLRSQATGALLGQGTQALAGLVLQVAAARELGAAGLAAFSLAYGVLVLATAVSSGFVGDSLTVLDRHEPRIRAGLHVHAALIAGAAGAAGVLLALATGAVPLWVGLLAGPAVVAFMAEDLLRRLLMAAGRFWSLPAVDLTSLMLALGTLVVAASWGGLTLGSFVVALLVGQSGAAVVAWALLPAAERPRGPWRDADLAAVVSFGVWRATAQTIRPAILTVLRLLVVAAAGAAAYGPLEAARVYTAPTMVLVAGLGSFLLPHFVAIRPRGPRAGLRAADRAAGGVAVVVAAIGVLAVLTMPWLAPLLTGGGYAVPTAAVVGWSVYAVAGAALLPYASLASVHGRQRRVLALRMVEIGSLAAVALLVLVLDGGVVWSPLALSLGPVVTAIAVRQTLLVPAVLAADRNPGDEPAAPERASRRRPVPLAPYGAGS</sequence>
<evidence type="ECO:0000256" key="4">
    <source>
        <dbReference type="ARBA" id="ARBA00022989"/>
    </source>
</evidence>
<feature type="transmembrane region" description="Helical" evidence="7">
    <location>
        <begin position="108"/>
        <end position="127"/>
    </location>
</feature>
<dbReference type="Proteomes" id="UP000198960">
    <property type="component" value="Unassembled WGS sequence"/>
</dbReference>
<organism evidence="8 9">
    <name type="scientific">Trujillonella endophytica</name>
    <dbReference type="NCBI Taxonomy" id="673521"/>
    <lineage>
        <taxon>Bacteria</taxon>
        <taxon>Bacillati</taxon>
        <taxon>Actinomycetota</taxon>
        <taxon>Actinomycetes</taxon>
        <taxon>Geodermatophilales</taxon>
        <taxon>Geodermatophilaceae</taxon>
        <taxon>Trujillonella</taxon>
    </lineage>
</organism>
<reference evidence="9" key="1">
    <citation type="submission" date="2016-10" db="EMBL/GenBank/DDBJ databases">
        <authorList>
            <person name="Varghese N."/>
            <person name="Submissions S."/>
        </authorList>
    </citation>
    <scope>NUCLEOTIDE SEQUENCE [LARGE SCALE GENOMIC DNA]</scope>
    <source>
        <strain evidence="9">DSM 45413</strain>
    </source>
</reference>
<feature type="transmembrane region" description="Helical" evidence="7">
    <location>
        <begin position="321"/>
        <end position="341"/>
    </location>
</feature>
<dbReference type="InterPro" id="IPR050833">
    <property type="entry name" value="Poly_Biosynth_Transport"/>
</dbReference>
<dbReference type="PANTHER" id="PTHR30250">
    <property type="entry name" value="PST FAMILY PREDICTED COLANIC ACID TRANSPORTER"/>
    <property type="match status" value="1"/>
</dbReference>